<evidence type="ECO:0000313" key="3">
    <source>
        <dbReference type="Proteomes" id="UP001431131"/>
    </source>
</evidence>
<evidence type="ECO:0000313" key="2">
    <source>
        <dbReference type="EMBL" id="MCH1625369.1"/>
    </source>
</evidence>
<name>A0AAW5E3J6_9BACI</name>
<dbReference type="SUPFAM" id="SSF57997">
    <property type="entry name" value="Tropomyosin"/>
    <property type="match status" value="1"/>
</dbReference>
<keyword evidence="1" id="KW-0175">Coiled coil</keyword>
<dbReference type="Proteomes" id="UP001431131">
    <property type="component" value="Unassembled WGS sequence"/>
</dbReference>
<dbReference type="AlphaFoldDB" id="A0AAW5E3J6"/>
<gene>
    <name evidence="2" type="ORF">MJG50_08530</name>
</gene>
<dbReference type="RefSeq" id="WP_240254725.1">
    <property type="nucleotide sequence ID" value="NZ_JAKTTI010000010.1"/>
</dbReference>
<reference evidence="2" key="1">
    <citation type="submission" date="2022-02" db="EMBL/GenBank/DDBJ databases">
        <title>Fredinandcohnia quinoae sp. nov. isolated from Chenopodium quinoa seeds.</title>
        <authorList>
            <person name="Saati-Santamaria Z."/>
            <person name="Flores-Felix J.D."/>
            <person name="Igual J.M."/>
            <person name="Velazquez E."/>
            <person name="Garcia-Fraile P."/>
            <person name="Martinez-Molina E."/>
        </authorList>
    </citation>
    <scope>NUCLEOTIDE SEQUENCE</scope>
    <source>
        <strain evidence="2">SECRCQ15</strain>
    </source>
</reference>
<accession>A0AAW5E3J6</accession>
<feature type="coiled-coil region" evidence="1">
    <location>
        <begin position="21"/>
        <end position="55"/>
    </location>
</feature>
<evidence type="ECO:0000256" key="1">
    <source>
        <dbReference type="SAM" id="Coils"/>
    </source>
</evidence>
<protein>
    <submittedName>
        <fullName evidence="2">Uncharacterized protein</fullName>
    </submittedName>
</protein>
<dbReference type="EMBL" id="JAKTTI010000010">
    <property type="protein sequence ID" value="MCH1625369.1"/>
    <property type="molecule type" value="Genomic_DNA"/>
</dbReference>
<proteinExistence type="predicted"/>
<keyword evidence="3" id="KW-1185">Reference proteome</keyword>
<sequence length="66" mass="8101">MYYYDYRQQPQGFFPGMPGGAGNVNRRIDQLEREVQRMQRELDRLDRRVDRIERRLGFGSQREETY</sequence>
<organism evidence="2 3">
    <name type="scientific">Fredinandcohnia quinoae</name>
    <dbReference type="NCBI Taxonomy" id="2918902"/>
    <lineage>
        <taxon>Bacteria</taxon>
        <taxon>Bacillati</taxon>
        <taxon>Bacillota</taxon>
        <taxon>Bacilli</taxon>
        <taxon>Bacillales</taxon>
        <taxon>Bacillaceae</taxon>
        <taxon>Fredinandcohnia</taxon>
    </lineage>
</organism>
<comment type="caution">
    <text evidence="2">The sequence shown here is derived from an EMBL/GenBank/DDBJ whole genome shotgun (WGS) entry which is preliminary data.</text>
</comment>